<dbReference type="InterPro" id="IPR012341">
    <property type="entry name" value="6hp_glycosidase-like_sf"/>
</dbReference>
<reference evidence="2" key="1">
    <citation type="journal article" date="2019" name="Int. J. Syst. Evol. Microbiol.">
        <title>The Global Catalogue of Microorganisms (GCM) 10K type strain sequencing project: providing services to taxonomists for standard genome sequencing and annotation.</title>
        <authorList>
            <consortium name="The Broad Institute Genomics Platform"/>
            <consortium name="The Broad Institute Genome Sequencing Center for Infectious Disease"/>
            <person name="Wu L."/>
            <person name="Ma J."/>
        </authorList>
    </citation>
    <scope>NUCLEOTIDE SEQUENCE [LARGE SCALE GENOMIC DNA]</scope>
    <source>
        <strain evidence="2">CECT 7706</strain>
    </source>
</reference>
<comment type="caution">
    <text evidence="1">The sequence shown here is derived from an EMBL/GenBank/DDBJ whole genome shotgun (WGS) entry which is preliminary data.</text>
</comment>
<evidence type="ECO:0000313" key="1">
    <source>
        <dbReference type="EMBL" id="MDN3686866.1"/>
    </source>
</evidence>
<protein>
    <submittedName>
        <fullName evidence="1">Uncharacterized protein</fullName>
    </submittedName>
</protein>
<organism evidence="1 2">
    <name type="scientific">Cyclobacterium jeungdonense</name>
    <dbReference type="NCBI Taxonomy" id="708087"/>
    <lineage>
        <taxon>Bacteria</taxon>
        <taxon>Pseudomonadati</taxon>
        <taxon>Bacteroidota</taxon>
        <taxon>Cytophagia</taxon>
        <taxon>Cytophagales</taxon>
        <taxon>Cyclobacteriaceae</taxon>
        <taxon>Cyclobacterium</taxon>
    </lineage>
</organism>
<dbReference type="SUPFAM" id="SSF48208">
    <property type="entry name" value="Six-hairpin glycosidases"/>
    <property type="match status" value="1"/>
</dbReference>
<evidence type="ECO:0000313" key="2">
    <source>
        <dbReference type="Proteomes" id="UP001236663"/>
    </source>
</evidence>
<proteinExistence type="predicted"/>
<sequence length="470" mass="52456">MELFLKKADTERWFPSDFIRVTIFIFIVLLCPSFSGSVSAQPNHDGAVISQADLDFLAIMTRDVLEQSRIYPNQVVSDDFGANGTGGTLIRPGGRDAYPSFWIRDYAMALETGMISLEEKEHMFLLTAAAQADQSWITSGGSLIPLGSIPDHIRIDDGLPIYFPGTYSYELQGTKEWGSLPPFGDAFFFIHMAHHLIEYGKEEGVLEEKIEGKSLMDRLLMAFHVSPSRQENQLVYCTVHFRGVDFGFRDAIQMTGDLLYPSVLKFRAAKQLANIFDRTGNEAMSSNYSQIAKTIQEAVPEVFHDASGLLKASTGSSNQPDVWGTALAVYEGVLQGEARDTACRALAEAYENGTLSYRGNIRHVLTDHDFDSDRVWEKSMAPKNQYQNGAYWGTPVSWVVHAIYQVNPGAARKLVSEYITELKENDFRKGAAFGAPYECFNPDGYTQNPVYLTSVASPLAVFLKMMRDEK</sequence>
<accession>A0ABT8C563</accession>
<dbReference type="EMBL" id="JAUFQS010000004">
    <property type="protein sequence ID" value="MDN3686866.1"/>
    <property type="molecule type" value="Genomic_DNA"/>
</dbReference>
<dbReference type="Gene3D" id="1.50.10.10">
    <property type="match status" value="1"/>
</dbReference>
<dbReference type="RefSeq" id="WP_163383786.1">
    <property type="nucleotide sequence ID" value="NZ_JAUFQS010000004.1"/>
</dbReference>
<gene>
    <name evidence="1" type="ORF">QWZ15_03395</name>
</gene>
<dbReference type="InterPro" id="IPR008928">
    <property type="entry name" value="6-hairpin_glycosidase_sf"/>
</dbReference>
<keyword evidence="2" id="KW-1185">Reference proteome</keyword>
<dbReference type="Proteomes" id="UP001236663">
    <property type="component" value="Unassembled WGS sequence"/>
</dbReference>
<name>A0ABT8C563_9BACT</name>